<feature type="transmembrane region" description="Helical" evidence="1">
    <location>
        <begin position="100"/>
        <end position="118"/>
    </location>
</feature>
<dbReference type="AlphaFoldDB" id="A4IPQ4"/>
<evidence type="ECO:0000256" key="1">
    <source>
        <dbReference type="SAM" id="Phobius"/>
    </source>
</evidence>
<dbReference type="HOGENOM" id="CLU_1141298_0_0_9"/>
<feature type="transmembrane region" description="Helical" evidence="1">
    <location>
        <begin position="172"/>
        <end position="194"/>
    </location>
</feature>
<dbReference type="KEGG" id="gtn:GTNG_1953"/>
<feature type="transmembrane region" description="Helical" evidence="1">
    <location>
        <begin position="138"/>
        <end position="160"/>
    </location>
</feature>
<feature type="transmembrane region" description="Helical" evidence="1">
    <location>
        <begin position="35"/>
        <end position="54"/>
    </location>
</feature>
<dbReference type="EMBL" id="CP000557">
    <property type="protein sequence ID" value="ABO67308.1"/>
    <property type="molecule type" value="Genomic_DNA"/>
</dbReference>
<feature type="transmembrane region" description="Helical" evidence="1">
    <location>
        <begin position="60"/>
        <end position="79"/>
    </location>
</feature>
<keyword evidence="1" id="KW-0812">Transmembrane</keyword>
<dbReference type="eggNOG" id="ENOG502ZGYW">
    <property type="taxonomic scope" value="Bacteria"/>
</dbReference>
<keyword evidence="1" id="KW-1133">Transmembrane helix</keyword>
<dbReference type="Proteomes" id="UP000001578">
    <property type="component" value="Chromosome"/>
</dbReference>
<protein>
    <submittedName>
        <fullName evidence="2">Uncharacterized protein</fullName>
    </submittedName>
</protein>
<accession>A4IPQ4</accession>
<proteinExistence type="predicted"/>
<gene>
    <name evidence="2" type="ordered locus">GTNG_1953</name>
</gene>
<organism evidence="2 3">
    <name type="scientific">Geobacillus thermodenitrificans (strain NG80-2)</name>
    <dbReference type="NCBI Taxonomy" id="420246"/>
    <lineage>
        <taxon>Bacteria</taxon>
        <taxon>Bacillati</taxon>
        <taxon>Bacillota</taxon>
        <taxon>Bacilli</taxon>
        <taxon>Bacillales</taxon>
        <taxon>Anoxybacillaceae</taxon>
        <taxon>Geobacillus</taxon>
    </lineage>
</organism>
<reference evidence="2 3" key="1">
    <citation type="journal article" date="2007" name="Proc. Natl. Acad. Sci. U.S.A.">
        <title>Genome and proteome of long-chain alkane degrading Geobacillus thermodenitrificans NG80-2 isolated from a deep-subsurface oil reservoir.</title>
        <authorList>
            <person name="Feng L."/>
            <person name="Wang W."/>
            <person name="Cheng J."/>
            <person name="Ren Y."/>
            <person name="Zhao G."/>
            <person name="Gao C."/>
            <person name="Tang Y."/>
            <person name="Liu X."/>
            <person name="Han W."/>
            <person name="Peng X."/>
            <person name="Liu R."/>
            <person name="Wang L."/>
        </authorList>
    </citation>
    <scope>NUCLEOTIDE SEQUENCE [LARGE SCALE GENOMIC DNA]</scope>
    <source>
        <strain evidence="2 3">NG80-2</strain>
    </source>
</reference>
<evidence type="ECO:0000313" key="3">
    <source>
        <dbReference type="Proteomes" id="UP000001578"/>
    </source>
</evidence>
<sequence length="243" mass="27444">MLIDWGIPTVLYRNNPLADNGEANQKAVVSVGQKAAQLLAVLVVFTMFVSLLQYWHGKDFLFFVVLFLVPFCFGWALFARRLKRYATIAFRRWKERTKGLVNYFFMFLGAGLFVEKLSHSSLLDVLAGWFHTGTEHAVWLYAMIAAYFFVTSFIGFHPLVSLTLLMPLLKPIISLVPTVPLSIVLICCSLSTVMHSPYNISVSLLADELGVNPYRVGRWNISLAIAYMAEIGVAVVARMLFHR</sequence>
<evidence type="ECO:0000313" key="2">
    <source>
        <dbReference type="EMBL" id="ABO67308.1"/>
    </source>
</evidence>
<feature type="transmembrane region" description="Helical" evidence="1">
    <location>
        <begin position="219"/>
        <end position="241"/>
    </location>
</feature>
<name>A4IPQ4_GEOTN</name>
<keyword evidence="1" id="KW-0472">Membrane</keyword>